<dbReference type="EMBL" id="JBHSDH010000013">
    <property type="protein sequence ID" value="MFC4291755.1"/>
    <property type="molecule type" value="Genomic_DNA"/>
</dbReference>
<dbReference type="InterPro" id="IPR036680">
    <property type="entry name" value="SPOR-like_sf"/>
</dbReference>
<protein>
    <submittedName>
        <fullName evidence="3">SPOR domain-containing protein</fullName>
    </submittedName>
</protein>
<comment type="caution">
    <text evidence="3">The sequence shown here is derived from an EMBL/GenBank/DDBJ whole genome shotgun (WGS) entry which is preliminary data.</text>
</comment>
<sequence length="217" mass="21902">MSDTNNDGLNLDDPDRLPWLETADGYEYDDGASPLKVAGLVLGGLALLALIVGGIYWMQRNQTGGVDGGNGELIAAQEGDYKVRPEDAGGKSFEGEGDAAFAASEGKKTASTVSTAKPEAAAPVPAPAAPGANAPIAAGSSFVQMGAFSDAASADKAWAALGKRFAFLSGVNKRIAEGSGEGGRKVFRLQAVASDAAAAQQLCAKLKAAGEGCLIVK</sequence>
<feature type="transmembrane region" description="Helical" evidence="1">
    <location>
        <begin position="37"/>
        <end position="57"/>
    </location>
</feature>
<proteinExistence type="predicted"/>
<evidence type="ECO:0000313" key="3">
    <source>
        <dbReference type="EMBL" id="MFC4291755.1"/>
    </source>
</evidence>
<dbReference type="Proteomes" id="UP001595887">
    <property type="component" value="Unassembled WGS sequence"/>
</dbReference>
<gene>
    <name evidence="3" type="ORF">ACFOWX_04915</name>
</gene>
<dbReference type="InterPro" id="IPR007730">
    <property type="entry name" value="SPOR-like_dom"/>
</dbReference>
<dbReference type="PROSITE" id="PS51724">
    <property type="entry name" value="SPOR"/>
    <property type="match status" value="1"/>
</dbReference>
<evidence type="ECO:0000313" key="4">
    <source>
        <dbReference type="Proteomes" id="UP001595887"/>
    </source>
</evidence>
<accession>A0ABV8RFS3</accession>
<keyword evidence="1" id="KW-1133">Transmembrane helix</keyword>
<dbReference type="SUPFAM" id="SSF110997">
    <property type="entry name" value="Sporulation related repeat"/>
    <property type="match status" value="1"/>
</dbReference>
<dbReference type="RefSeq" id="WP_381421887.1">
    <property type="nucleotide sequence ID" value="NZ_JBHSDH010000013.1"/>
</dbReference>
<keyword evidence="1" id="KW-0472">Membrane</keyword>
<name>A0ABV8RFS3_9SPHN</name>
<keyword evidence="1" id="KW-0812">Transmembrane</keyword>
<feature type="domain" description="SPOR" evidence="2">
    <location>
        <begin position="135"/>
        <end position="217"/>
    </location>
</feature>
<keyword evidence="4" id="KW-1185">Reference proteome</keyword>
<evidence type="ECO:0000256" key="1">
    <source>
        <dbReference type="SAM" id="Phobius"/>
    </source>
</evidence>
<organism evidence="3 4">
    <name type="scientific">Sphingorhabdus arenilitoris</name>
    <dbReference type="NCBI Taxonomy" id="1490041"/>
    <lineage>
        <taxon>Bacteria</taxon>
        <taxon>Pseudomonadati</taxon>
        <taxon>Pseudomonadota</taxon>
        <taxon>Alphaproteobacteria</taxon>
        <taxon>Sphingomonadales</taxon>
        <taxon>Sphingomonadaceae</taxon>
        <taxon>Sphingorhabdus</taxon>
    </lineage>
</organism>
<evidence type="ECO:0000259" key="2">
    <source>
        <dbReference type="PROSITE" id="PS51724"/>
    </source>
</evidence>
<dbReference type="Gene3D" id="3.30.70.1070">
    <property type="entry name" value="Sporulation related repeat"/>
    <property type="match status" value="1"/>
</dbReference>
<reference evidence="4" key="1">
    <citation type="journal article" date="2019" name="Int. J. Syst. Evol. Microbiol.">
        <title>The Global Catalogue of Microorganisms (GCM) 10K type strain sequencing project: providing services to taxonomists for standard genome sequencing and annotation.</title>
        <authorList>
            <consortium name="The Broad Institute Genomics Platform"/>
            <consortium name="The Broad Institute Genome Sequencing Center for Infectious Disease"/>
            <person name="Wu L."/>
            <person name="Ma J."/>
        </authorList>
    </citation>
    <scope>NUCLEOTIDE SEQUENCE [LARGE SCALE GENOMIC DNA]</scope>
    <source>
        <strain evidence="4">CECT 8531</strain>
    </source>
</reference>
<dbReference type="Pfam" id="PF05036">
    <property type="entry name" value="SPOR"/>
    <property type="match status" value="1"/>
</dbReference>